<comment type="caution">
    <text evidence="4">The sequence shown here is derived from an EMBL/GenBank/DDBJ whole genome shotgun (WGS) entry which is preliminary data.</text>
</comment>
<name>A0A2A5CD86_9GAMM</name>
<dbReference type="GO" id="GO:0006777">
    <property type="term" value="P:Mo-molybdopterin cofactor biosynthetic process"/>
    <property type="evidence" value="ECO:0007669"/>
    <property type="project" value="UniProtKB-UniRule"/>
</dbReference>
<accession>A0A2A5CD86</accession>
<evidence type="ECO:0000313" key="4">
    <source>
        <dbReference type="EMBL" id="PCJ41475.1"/>
    </source>
</evidence>
<comment type="subcellular location">
    <subcellularLocation>
        <location evidence="3">Cytoplasm</location>
    </subcellularLocation>
</comment>
<comment type="similarity">
    <text evidence="3">Belongs to the FdhD family.</text>
</comment>
<dbReference type="GO" id="GO:0005737">
    <property type="term" value="C:cytoplasm"/>
    <property type="evidence" value="ECO:0007669"/>
    <property type="project" value="UniProtKB-SubCell"/>
</dbReference>
<keyword evidence="1 3" id="KW-0963">Cytoplasm</keyword>
<keyword evidence="2 3" id="KW-0501">Molybdenum cofactor biosynthesis</keyword>
<organism evidence="4 5">
    <name type="scientific">SAR86 cluster bacterium</name>
    <dbReference type="NCBI Taxonomy" id="2030880"/>
    <lineage>
        <taxon>Bacteria</taxon>
        <taxon>Pseudomonadati</taxon>
        <taxon>Pseudomonadota</taxon>
        <taxon>Gammaproteobacteria</taxon>
        <taxon>SAR86 cluster</taxon>
    </lineage>
</organism>
<reference evidence="5" key="1">
    <citation type="submission" date="2017-08" db="EMBL/GenBank/DDBJ databases">
        <title>A dynamic microbial community with high functional redundancy inhabits the cold, oxic subseafloor aquifer.</title>
        <authorList>
            <person name="Tully B.J."/>
            <person name="Wheat C.G."/>
            <person name="Glazer B.T."/>
            <person name="Huber J.A."/>
        </authorList>
    </citation>
    <scope>NUCLEOTIDE SEQUENCE [LARGE SCALE GENOMIC DNA]</scope>
</reference>
<dbReference type="PIRSF" id="PIRSF015626">
    <property type="entry name" value="FdhD"/>
    <property type="match status" value="1"/>
</dbReference>
<evidence type="ECO:0000256" key="3">
    <source>
        <dbReference type="HAMAP-Rule" id="MF_00187"/>
    </source>
</evidence>
<dbReference type="Gene3D" id="3.40.140.10">
    <property type="entry name" value="Cytidine Deaminase, domain 2"/>
    <property type="match status" value="1"/>
</dbReference>
<gene>
    <name evidence="3" type="primary">fdhD</name>
    <name evidence="4" type="ORF">COA71_07910</name>
</gene>
<dbReference type="SUPFAM" id="SSF53927">
    <property type="entry name" value="Cytidine deaminase-like"/>
    <property type="match status" value="1"/>
</dbReference>
<evidence type="ECO:0000256" key="2">
    <source>
        <dbReference type="ARBA" id="ARBA00023150"/>
    </source>
</evidence>
<dbReference type="GO" id="GO:0097163">
    <property type="term" value="F:sulfur carrier activity"/>
    <property type="evidence" value="ECO:0007669"/>
    <property type="project" value="UniProtKB-UniRule"/>
</dbReference>
<comment type="caution">
    <text evidence="3">Lacks conserved residue(s) required for the propagation of feature annotation.</text>
</comment>
<feature type="active site" description="Cysteine persulfide intermediate" evidence="3">
    <location>
        <position position="112"/>
    </location>
</feature>
<sequence>MFINTIKVNPLSATSKEQDDVVADEEPLEIRLGYIDAQRGRVHKSIAITMRTPGQDIELTLGFLFSENIIQSANQIMDVDTTKDNLIRIELSNETSFDLKRLERHFYTTSSCGVCGKASLEALSMNGAEVQTGGQFQIRAEQLVTLGENLRIKQNLFHSTGGTHACGLFDNLGVVLELAEDIGRHNAMDKLIGQRLMAKALPLRKNGLIVSGRASFELLQKALMAQSPLLIAVGAPSSLAVELAQEFNISLVGFLSDTEFNIYHDDDRIIV</sequence>
<dbReference type="AlphaFoldDB" id="A0A2A5CD86"/>
<dbReference type="PANTHER" id="PTHR30592">
    <property type="entry name" value="FORMATE DEHYDROGENASE"/>
    <property type="match status" value="1"/>
</dbReference>
<dbReference type="PANTHER" id="PTHR30592:SF1">
    <property type="entry name" value="SULFUR CARRIER PROTEIN FDHD"/>
    <property type="match status" value="1"/>
</dbReference>
<dbReference type="HAMAP" id="MF_00187">
    <property type="entry name" value="FdhD"/>
    <property type="match status" value="1"/>
</dbReference>
<proteinExistence type="inferred from homology"/>
<dbReference type="GO" id="GO:0016783">
    <property type="term" value="F:sulfurtransferase activity"/>
    <property type="evidence" value="ECO:0007669"/>
    <property type="project" value="InterPro"/>
</dbReference>
<comment type="function">
    <text evidence="3">Required for formate dehydrogenase (FDH) activity. Acts as a sulfur carrier protein that transfers sulfur from IscS to the molybdenum cofactor prior to its insertion into FDH.</text>
</comment>
<evidence type="ECO:0000313" key="5">
    <source>
        <dbReference type="Proteomes" id="UP000228987"/>
    </source>
</evidence>
<dbReference type="Pfam" id="PF02634">
    <property type="entry name" value="FdhD-NarQ"/>
    <property type="match status" value="1"/>
</dbReference>
<dbReference type="InterPro" id="IPR016193">
    <property type="entry name" value="Cytidine_deaminase-like"/>
</dbReference>
<dbReference type="NCBIfam" id="TIGR00129">
    <property type="entry name" value="fdhD_narQ"/>
    <property type="match status" value="1"/>
</dbReference>
<protein>
    <recommendedName>
        <fullName evidence="3">Sulfur carrier protein FdhD</fullName>
    </recommendedName>
</protein>
<evidence type="ECO:0000256" key="1">
    <source>
        <dbReference type="ARBA" id="ARBA00022490"/>
    </source>
</evidence>
<dbReference type="Gene3D" id="3.10.20.10">
    <property type="match status" value="1"/>
</dbReference>
<dbReference type="Proteomes" id="UP000228987">
    <property type="component" value="Unassembled WGS sequence"/>
</dbReference>
<dbReference type="InterPro" id="IPR003786">
    <property type="entry name" value="FdhD"/>
</dbReference>
<dbReference type="EMBL" id="NVWI01000005">
    <property type="protein sequence ID" value="PCJ41475.1"/>
    <property type="molecule type" value="Genomic_DNA"/>
</dbReference>